<dbReference type="NCBIfam" id="TIGR03074">
    <property type="entry name" value="PQQ_membr_DH"/>
    <property type="match status" value="1"/>
</dbReference>
<dbReference type="InterPro" id="IPR002372">
    <property type="entry name" value="PQQ_rpt_dom"/>
</dbReference>
<feature type="compositionally biased region" description="Low complexity" evidence="4">
    <location>
        <begin position="160"/>
        <end position="183"/>
    </location>
</feature>
<dbReference type="PANTHER" id="PTHR32303:SF4">
    <property type="entry name" value="QUINOPROTEIN GLUCOSE DEHYDROGENASE"/>
    <property type="match status" value="1"/>
</dbReference>
<keyword evidence="3 7" id="KW-0560">Oxidoreductase</keyword>
<feature type="region of interest" description="Disordered" evidence="4">
    <location>
        <begin position="158"/>
        <end position="196"/>
    </location>
</feature>
<dbReference type="PANTHER" id="PTHR32303">
    <property type="entry name" value="QUINOPROTEIN ALCOHOL DEHYDROGENASE (CYTOCHROME C)"/>
    <property type="match status" value="1"/>
</dbReference>
<evidence type="ECO:0000313" key="7">
    <source>
        <dbReference type="EMBL" id="MBP1852346.1"/>
    </source>
</evidence>
<comment type="similarity">
    <text evidence="2">Belongs to the bacterial PQQ dehydrogenase family.</text>
</comment>
<dbReference type="EC" id="1.1.5.2" evidence="7"/>
<evidence type="ECO:0000259" key="6">
    <source>
        <dbReference type="Pfam" id="PF01011"/>
    </source>
</evidence>
<dbReference type="InterPro" id="IPR018391">
    <property type="entry name" value="PQQ_b-propeller_rpt"/>
</dbReference>
<accession>A0ABS4E327</accession>
<dbReference type="CDD" id="cd10280">
    <property type="entry name" value="PQQ_mGDH"/>
    <property type="match status" value="1"/>
</dbReference>
<dbReference type="GO" id="GO:0008876">
    <property type="term" value="F:quinoprotein glucose dehydrogenase activity"/>
    <property type="evidence" value="ECO:0007669"/>
    <property type="project" value="UniProtKB-EC"/>
</dbReference>
<feature type="transmembrane region" description="Helical" evidence="5">
    <location>
        <begin position="56"/>
        <end position="73"/>
    </location>
</feature>
<feature type="domain" description="Pyrrolo-quinoline quinone repeat" evidence="6">
    <location>
        <begin position="230"/>
        <end position="832"/>
    </location>
</feature>
<gene>
    <name evidence="7" type="ORF">J2Z17_003803</name>
</gene>
<name>A0ABS4E327_9HYPH</name>
<keyword evidence="5" id="KW-0472">Membrane</keyword>
<feature type="transmembrane region" description="Helical" evidence="5">
    <location>
        <begin position="80"/>
        <end position="99"/>
    </location>
</feature>
<evidence type="ECO:0000256" key="3">
    <source>
        <dbReference type="ARBA" id="ARBA00023002"/>
    </source>
</evidence>
<dbReference type="RefSeq" id="WP_209947190.1">
    <property type="nucleotide sequence ID" value="NZ_JAGGJU010000011.1"/>
</dbReference>
<dbReference type="Gene3D" id="2.140.10.10">
    <property type="entry name" value="Quinoprotein alcohol dehydrogenase-like superfamily"/>
    <property type="match status" value="2"/>
</dbReference>
<feature type="transmembrane region" description="Helical" evidence="5">
    <location>
        <begin position="26"/>
        <end position="50"/>
    </location>
</feature>
<dbReference type="Pfam" id="PF01011">
    <property type="entry name" value="PQQ"/>
    <property type="match status" value="1"/>
</dbReference>
<sequence length="859" mass="91793">MATPYTASPSVNKPVRRRNPGGPGRWWLGLLGIVFILIGLALAFGGVWLITLGGTFYYTIAGIGLIVSGGLIVMRNILGVWVYAATWIYTLLWAFWEVGLDPWPLVPRLVAPTVLLIVLLLSLPAFRRRIGAHVPATAVALLASLAVLSPAAGFHDSASAQDATPAPDAGQPADPAANPAIAPQTMPDQPATDATGAAMATSNPAMKTIAATGANVSTKPLQELKAGQDWPAYGGGDSAQRYSPLDQITAGNVKDLTQVWLAHTGDMPTEKTKGEYSPENTPLEVGGHLFVCSPMNILISYDAKTGKEEWRYDPKVSPDAIPYGATCRGVAYYVDPNATDDAPCKTRLVEGTLDARLIAVDAKDGQTCPGFGEKGEVDLNNGIGQSTPGWYAITAPPVIVRGIAVVGAQVKDGQAEDAPSGVIRGYDVLTGKLAWAWDMGHPDRQGAPPEGETYTRGTPNMWTVATGDEELGYVYLPLGNSSVDYYGGNRKDFENEYSSSLVAIDVTIGKPVWHFQTAHYDLWDYDLGSQVSLVDFPKDGKTVPALVLPSKQGQIYVLNRKTGESLFPVENRKVPSDGVEAKALSKEQPFSGYANVTKPDLKATDAWGASPLDQLICRIQFRRAEYDGKYTAPTVDKPYIEYPGYNGGSDWGSVAIDPKNGILVANYNDVPNYNQLVPRKKADALGYRPINEGGNRSNVEGAGDPQAGSPYAINVNAGWRNPVTGMPCVAPPYGWIRAIDLKTGKTLWDKPFGAANNNGPFGIPSMLPITIGTPNNGGPLVTAGGLIFVAATTDDKFRAYDIKTGKVVWETDLPAGGQTTPMTYEVDGRQYVVLVPGGHHFMETKVGDQVIAYALPKQG</sequence>
<keyword evidence="5" id="KW-0812">Transmembrane</keyword>
<dbReference type="SMART" id="SM00564">
    <property type="entry name" value="PQQ"/>
    <property type="match status" value="3"/>
</dbReference>
<evidence type="ECO:0000256" key="5">
    <source>
        <dbReference type="SAM" id="Phobius"/>
    </source>
</evidence>
<evidence type="ECO:0000313" key="8">
    <source>
        <dbReference type="Proteomes" id="UP000759443"/>
    </source>
</evidence>
<dbReference type="EMBL" id="JAGGJU010000011">
    <property type="protein sequence ID" value="MBP1852346.1"/>
    <property type="molecule type" value="Genomic_DNA"/>
</dbReference>
<dbReference type="InterPro" id="IPR017511">
    <property type="entry name" value="PQQ_mDH"/>
</dbReference>
<evidence type="ECO:0000256" key="4">
    <source>
        <dbReference type="SAM" id="MobiDB-lite"/>
    </source>
</evidence>
<proteinExistence type="inferred from homology"/>
<comment type="caution">
    <text evidence="7">The sequence shown here is derived from an EMBL/GenBank/DDBJ whole genome shotgun (WGS) entry which is preliminary data.</text>
</comment>
<dbReference type="SUPFAM" id="SSF50998">
    <property type="entry name" value="Quinoprotein alcohol dehydrogenase-like"/>
    <property type="match status" value="1"/>
</dbReference>
<organism evidence="7 8">
    <name type="scientific">Rhizobium halophytocola</name>
    <dbReference type="NCBI Taxonomy" id="735519"/>
    <lineage>
        <taxon>Bacteria</taxon>
        <taxon>Pseudomonadati</taxon>
        <taxon>Pseudomonadota</taxon>
        <taxon>Alphaproteobacteria</taxon>
        <taxon>Hyphomicrobiales</taxon>
        <taxon>Rhizobiaceae</taxon>
        <taxon>Rhizobium/Agrobacterium group</taxon>
        <taxon>Rhizobium</taxon>
    </lineage>
</organism>
<dbReference type="Proteomes" id="UP000759443">
    <property type="component" value="Unassembled WGS sequence"/>
</dbReference>
<keyword evidence="5" id="KW-1133">Transmembrane helix</keyword>
<feature type="transmembrane region" description="Helical" evidence="5">
    <location>
        <begin position="105"/>
        <end position="123"/>
    </location>
</feature>
<protein>
    <submittedName>
        <fullName evidence="7">Quinoprotein glucose dehydrogenase</fullName>
        <ecNumber evidence="7">1.1.5.2</ecNumber>
    </submittedName>
</protein>
<evidence type="ECO:0000256" key="2">
    <source>
        <dbReference type="ARBA" id="ARBA00008156"/>
    </source>
</evidence>
<evidence type="ECO:0000256" key="1">
    <source>
        <dbReference type="ARBA" id="ARBA00001931"/>
    </source>
</evidence>
<comment type="cofactor">
    <cofactor evidence="1">
        <name>pyrroloquinoline quinone</name>
        <dbReference type="ChEBI" id="CHEBI:58442"/>
    </cofactor>
</comment>
<feature type="transmembrane region" description="Helical" evidence="5">
    <location>
        <begin position="130"/>
        <end position="152"/>
    </location>
</feature>
<keyword evidence="8" id="KW-1185">Reference proteome</keyword>
<dbReference type="InterPro" id="IPR011047">
    <property type="entry name" value="Quinoprotein_ADH-like_sf"/>
</dbReference>
<reference evidence="7 8" key="1">
    <citation type="submission" date="2021-03" db="EMBL/GenBank/DDBJ databases">
        <title>Genomic Encyclopedia of Type Strains, Phase IV (KMG-IV): sequencing the most valuable type-strain genomes for metagenomic binning, comparative biology and taxonomic classification.</title>
        <authorList>
            <person name="Goeker M."/>
        </authorList>
    </citation>
    <scope>NUCLEOTIDE SEQUENCE [LARGE SCALE GENOMIC DNA]</scope>
    <source>
        <strain evidence="7 8">DSM 21600</strain>
    </source>
</reference>